<dbReference type="OrthoDB" id="9811471at2"/>
<dbReference type="Gene3D" id="3.90.1300.10">
    <property type="entry name" value="Amidase signature (AS) domain"/>
    <property type="match status" value="1"/>
</dbReference>
<dbReference type="AlphaFoldDB" id="A0A1H9AGD7"/>
<proteinExistence type="predicted"/>
<organism evidence="2 3">
    <name type="scientific">Solimonas aquatica</name>
    <dbReference type="NCBI Taxonomy" id="489703"/>
    <lineage>
        <taxon>Bacteria</taxon>
        <taxon>Pseudomonadati</taxon>
        <taxon>Pseudomonadota</taxon>
        <taxon>Gammaproteobacteria</taxon>
        <taxon>Nevskiales</taxon>
        <taxon>Nevskiaceae</taxon>
        <taxon>Solimonas</taxon>
    </lineage>
</organism>
<dbReference type="Pfam" id="PF01425">
    <property type="entry name" value="Amidase"/>
    <property type="match status" value="1"/>
</dbReference>
<dbReference type="PANTHER" id="PTHR43372">
    <property type="entry name" value="FATTY-ACID AMIDE HYDROLASE"/>
    <property type="match status" value="1"/>
</dbReference>
<dbReference type="EMBL" id="FOFS01000001">
    <property type="protein sequence ID" value="SEP75804.1"/>
    <property type="molecule type" value="Genomic_DNA"/>
</dbReference>
<dbReference type="GO" id="GO:0012505">
    <property type="term" value="C:endomembrane system"/>
    <property type="evidence" value="ECO:0007669"/>
    <property type="project" value="TreeGrafter"/>
</dbReference>
<dbReference type="InterPro" id="IPR036928">
    <property type="entry name" value="AS_sf"/>
</dbReference>
<dbReference type="Proteomes" id="UP000199233">
    <property type="component" value="Unassembled WGS sequence"/>
</dbReference>
<sequence>MSSADRAPSSSSFHALRLNRRRFLGSTAAAAAGISLAATPFSRAFAALAADDVLGKSVVQIAAMLRNKQISSVELVKRCYARIDEVNPSLNAVVFFCRERALAEAQQADALLASGKTLGPLHGVPFTIKDSFDTAGVVSTGGTLGRKDYVPGKDATVVARVRAAGGILLGKSNTPEFTLGGGARGTYNLVYGQTYNPYNPKYSPAGSSGGAGAIVAAGGAFFDIGSDYGGSIRGPANVNGIAGIKPTLGRVPRTGHIVGYGGAYDSFQETGPLTRYVEDLALLLPILAGPDDWDAAMAPVPLGDPARVDLKSLRVAWYSSDGITEPSAEIQAMVKQCVGYFDKLGCKIAKDMPPKMKELADARRVFSQASGGDNMRRLLKKHGSLQASPGLRLDGEEIPSSEFTAACETMDAIKSEQLSWFEQYDLILCPSSAQPPTIVPPEFVRPRNGANPGGGYNSQYNTTGWPAGVVRAATSKDAPGMPLGIQAVAQPWRDDVVIAALAYIEKQSGGWKAPSL</sequence>
<evidence type="ECO:0000259" key="1">
    <source>
        <dbReference type="Pfam" id="PF01425"/>
    </source>
</evidence>
<dbReference type="InterPro" id="IPR052739">
    <property type="entry name" value="FAAH2"/>
</dbReference>
<gene>
    <name evidence="2" type="ORF">SAMN04488038_101397</name>
</gene>
<dbReference type="RefSeq" id="WP_093281224.1">
    <property type="nucleotide sequence ID" value="NZ_FOFS01000001.1"/>
</dbReference>
<dbReference type="PROSITE" id="PS51318">
    <property type="entry name" value="TAT"/>
    <property type="match status" value="1"/>
</dbReference>
<keyword evidence="3" id="KW-1185">Reference proteome</keyword>
<feature type="domain" description="Amidase" evidence="1">
    <location>
        <begin position="74"/>
        <end position="496"/>
    </location>
</feature>
<evidence type="ECO:0000313" key="2">
    <source>
        <dbReference type="EMBL" id="SEP75804.1"/>
    </source>
</evidence>
<dbReference type="SUPFAM" id="SSF75304">
    <property type="entry name" value="Amidase signature (AS) enzymes"/>
    <property type="match status" value="1"/>
</dbReference>
<evidence type="ECO:0000313" key="3">
    <source>
        <dbReference type="Proteomes" id="UP000199233"/>
    </source>
</evidence>
<protein>
    <submittedName>
        <fullName evidence="2">Amidase</fullName>
    </submittedName>
</protein>
<dbReference type="InterPro" id="IPR023631">
    <property type="entry name" value="Amidase_dom"/>
</dbReference>
<dbReference type="PANTHER" id="PTHR43372:SF4">
    <property type="entry name" value="FATTY-ACID AMIDE HYDROLASE 2"/>
    <property type="match status" value="1"/>
</dbReference>
<accession>A0A1H9AGD7</accession>
<dbReference type="InterPro" id="IPR006311">
    <property type="entry name" value="TAT_signal"/>
</dbReference>
<dbReference type="STRING" id="489703.SAMN04488038_101397"/>
<name>A0A1H9AGD7_9GAMM</name>
<reference evidence="2 3" key="1">
    <citation type="submission" date="2016-10" db="EMBL/GenBank/DDBJ databases">
        <authorList>
            <person name="de Groot N.N."/>
        </authorList>
    </citation>
    <scope>NUCLEOTIDE SEQUENCE [LARGE SCALE GENOMIC DNA]</scope>
    <source>
        <strain evidence="2 3">DSM 25927</strain>
    </source>
</reference>
<dbReference type="PIRSF" id="PIRSF001221">
    <property type="entry name" value="Amidase_fungi"/>
    <property type="match status" value="1"/>
</dbReference>